<reference evidence="3" key="1">
    <citation type="submission" date="2012-11" db="EMBL/GenBank/DDBJ databases">
        <authorList>
            <person name="Lucero-Rivera Y.E."/>
            <person name="Tovar-Ramirez D."/>
        </authorList>
    </citation>
    <scope>NUCLEOTIDE SEQUENCE [LARGE SCALE GENOMIC DNA]</scope>
    <source>
        <strain evidence="3">Araruama</strain>
    </source>
</reference>
<dbReference type="AlphaFoldDB" id="A0A1V1NVF9"/>
<feature type="non-terminal residue" evidence="2">
    <location>
        <position position="216"/>
    </location>
</feature>
<proteinExistence type="predicted"/>
<evidence type="ECO:0000313" key="2">
    <source>
        <dbReference type="EMBL" id="ETR66544.1"/>
    </source>
</evidence>
<sequence length="216" mass="22812">MQCSSVRFGDYDNDGDLDILLTGYAGSGRIAKVYRNTGGSFAEDSCITLPGIFYSSIAFGDFDNEGDLDILISGDSASGKIAKVYRNTGGSFNEDTGTLLPGVNLSSVAFGDYDNDGDLDLVISGNTSSNDKIAKVYKNNGSTFIEDAGINLPGVEYGSVDFGDYDNDGDLDILISGDDGNNLITKMYQNNSGSFAEDTGISLPGIKESSVEFGDY</sequence>
<protein>
    <recommendedName>
        <fullName evidence="4">FG-GAP repeat-containing protein</fullName>
    </recommendedName>
</protein>
<dbReference type="PANTHER" id="PTHR46580:SF2">
    <property type="entry name" value="MAM DOMAIN-CONTAINING PROTEIN"/>
    <property type="match status" value="1"/>
</dbReference>
<evidence type="ECO:0000313" key="3">
    <source>
        <dbReference type="Proteomes" id="UP000189670"/>
    </source>
</evidence>
<dbReference type="InterPro" id="IPR013517">
    <property type="entry name" value="FG-GAP"/>
</dbReference>
<dbReference type="SUPFAM" id="SSF69318">
    <property type="entry name" value="Integrin alpha N-terminal domain"/>
    <property type="match status" value="1"/>
</dbReference>
<name>A0A1V1NVF9_9BACT</name>
<dbReference type="Gene3D" id="2.130.10.130">
    <property type="entry name" value="Integrin alpha, N-terminal"/>
    <property type="match status" value="1"/>
</dbReference>
<comment type="caution">
    <text evidence="2">The sequence shown here is derived from an EMBL/GenBank/DDBJ whole genome shotgun (WGS) entry which is preliminary data.</text>
</comment>
<accession>A0A1V1NVF9</accession>
<evidence type="ECO:0008006" key="4">
    <source>
        <dbReference type="Google" id="ProtNLM"/>
    </source>
</evidence>
<organism evidence="2 3">
    <name type="scientific">Candidatus Magnetoglobus multicellularis str. Araruama</name>
    <dbReference type="NCBI Taxonomy" id="890399"/>
    <lineage>
        <taxon>Bacteria</taxon>
        <taxon>Pseudomonadati</taxon>
        <taxon>Thermodesulfobacteriota</taxon>
        <taxon>Desulfobacteria</taxon>
        <taxon>Desulfobacterales</taxon>
        <taxon>Desulfobacteraceae</taxon>
        <taxon>Candidatus Magnetoglobus</taxon>
    </lineage>
</organism>
<evidence type="ECO:0000256" key="1">
    <source>
        <dbReference type="ARBA" id="ARBA00022729"/>
    </source>
</evidence>
<dbReference type="InterPro" id="IPR028994">
    <property type="entry name" value="Integrin_alpha_N"/>
</dbReference>
<keyword evidence="1" id="KW-0732">Signal</keyword>
<dbReference type="PANTHER" id="PTHR46580">
    <property type="entry name" value="SENSOR KINASE-RELATED"/>
    <property type="match status" value="1"/>
</dbReference>
<gene>
    <name evidence="2" type="ORF">OMM_12659</name>
</gene>
<dbReference type="EMBL" id="ATBP01001913">
    <property type="protein sequence ID" value="ETR66544.1"/>
    <property type="molecule type" value="Genomic_DNA"/>
</dbReference>
<dbReference type="Pfam" id="PF13517">
    <property type="entry name" value="FG-GAP_3"/>
    <property type="match status" value="3"/>
</dbReference>
<dbReference type="Proteomes" id="UP000189670">
    <property type="component" value="Unassembled WGS sequence"/>
</dbReference>